<feature type="domain" description="Macro" evidence="1">
    <location>
        <begin position="169"/>
        <end position="244"/>
    </location>
</feature>
<evidence type="ECO:0008006" key="5">
    <source>
        <dbReference type="Google" id="ProtNLM"/>
    </source>
</evidence>
<dbReference type="EMBL" id="KV744919">
    <property type="protein sequence ID" value="OCK81481.1"/>
    <property type="molecule type" value="Genomic_DNA"/>
</dbReference>
<dbReference type="AlphaFoldDB" id="A0A8E2ECD4"/>
<evidence type="ECO:0000259" key="2">
    <source>
        <dbReference type="Pfam" id="PF10021"/>
    </source>
</evidence>
<dbReference type="InterPro" id="IPR002589">
    <property type="entry name" value="Macro_dom"/>
</dbReference>
<gene>
    <name evidence="3" type="ORF">K432DRAFT_392114</name>
</gene>
<dbReference type="InterPro" id="IPR012664">
    <property type="entry name" value="CHP02452"/>
</dbReference>
<organism evidence="3 4">
    <name type="scientific">Lepidopterella palustris CBS 459.81</name>
    <dbReference type="NCBI Taxonomy" id="1314670"/>
    <lineage>
        <taxon>Eukaryota</taxon>
        <taxon>Fungi</taxon>
        <taxon>Dikarya</taxon>
        <taxon>Ascomycota</taxon>
        <taxon>Pezizomycotina</taxon>
        <taxon>Dothideomycetes</taxon>
        <taxon>Pleosporomycetidae</taxon>
        <taxon>Mytilinidiales</taxon>
        <taxon>Argynnaceae</taxon>
        <taxon>Lepidopterella</taxon>
    </lineage>
</organism>
<dbReference type="Proteomes" id="UP000250266">
    <property type="component" value="Unassembled WGS sequence"/>
</dbReference>
<name>A0A8E2ECD4_9PEZI</name>
<protein>
    <recommendedName>
        <fullName evidence="5">Microbial-type PARG catalytic domain-containing protein</fullName>
    </recommendedName>
</protein>
<reference evidence="3 4" key="1">
    <citation type="journal article" date="2016" name="Nat. Commun.">
        <title>Ectomycorrhizal ecology is imprinted in the genome of the dominant symbiotic fungus Cenococcum geophilum.</title>
        <authorList>
            <consortium name="DOE Joint Genome Institute"/>
            <person name="Peter M."/>
            <person name="Kohler A."/>
            <person name="Ohm R.A."/>
            <person name="Kuo A."/>
            <person name="Krutzmann J."/>
            <person name="Morin E."/>
            <person name="Arend M."/>
            <person name="Barry K.W."/>
            <person name="Binder M."/>
            <person name="Choi C."/>
            <person name="Clum A."/>
            <person name="Copeland A."/>
            <person name="Grisel N."/>
            <person name="Haridas S."/>
            <person name="Kipfer T."/>
            <person name="LaButti K."/>
            <person name="Lindquist E."/>
            <person name="Lipzen A."/>
            <person name="Maire R."/>
            <person name="Meier B."/>
            <person name="Mihaltcheva S."/>
            <person name="Molinier V."/>
            <person name="Murat C."/>
            <person name="Poggeler S."/>
            <person name="Quandt C.A."/>
            <person name="Sperisen C."/>
            <person name="Tritt A."/>
            <person name="Tisserant E."/>
            <person name="Crous P.W."/>
            <person name="Henrissat B."/>
            <person name="Nehls U."/>
            <person name="Egli S."/>
            <person name="Spatafora J.W."/>
            <person name="Grigoriev I.V."/>
            <person name="Martin F.M."/>
        </authorList>
    </citation>
    <scope>NUCLEOTIDE SEQUENCE [LARGE SCALE GENOMIC DNA]</scope>
    <source>
        <strain evidence="3 4">CBS 459.81</strain>
    </source>
</reference>
<dbReference type="NCBIfam" id="TIGR02452">
    <property type="entry name" value="TIGR02452 family protein"/>
    <property type="match status" value="1"/>
</dbReference>
<dbReference type="InterPro" id="IPR043472">
    <property type="entry name" value="Macro_dom-like"/>
</dbReference>
<sequence length="293" mass="32558">MASLGQVSELRAIAVETKKVLPEILDQLKPRDTTTSTFYNYQDLELLNPEACPKHELPEDDLEPGRKGTRIRVSNQDTFDAAIALQPDTTFATEKKPVAILNLASERHPGGGWERGTLAQEEALCYRSSLYLSLKWDYYPFPPTSGIYSPTVVIIRDAMSRGHKLLAEIPADDLPVTSVITVAAQRGPKLARDLTYTYNYDRELMKSKIRVILRMAAQNGHTKLVLGAIGCGVFGNPPKDVAQCFLEVFREREFEGGWWEGIVFAVMDNMKGGGKDGNGNFGIFYRTLNGVVV</sequence>
<dbReference type="PANTHER" id="PTHR35596:SF1">
    <property type="entry name" value="MICROBIAL-TYPE PARG CATALYTIC DOMAIN-CONTAINING PROTEIN"/>
    <property type="match status" value="1"/>
</dbReference>
<dbReference type="Pfam" id="PF01661">
    <property type="entry name" value="Macro"/>
    <property type="match status" value="1"/>
</dbReference>
<dbReference type="Pfam" id="PF10021">
    <property type="entry name" value="PARG_cat_microb"/>
    <property type="match status" value="1"/>
</dbReference>
<dbReference type="PIRSF" id="PIRSF014899">
    <property type="entry name" value="UCP014899"/>
    <property type="match status" value="1"/>
</dbReference>
<accession>A0A8E2ECD4</accession>
<dbReference type="OrthoDB" id="9985428at2759"/>
<evidence type="ECO:0000313" key="3">
    <source>
        <dbReference type="EMBL" id="OCK81481.1"/>
    </source>
</evidence>
<dbReference type="PANTHER" id="PTHR35596">
    <property type="entry name" value="DUF2263 DOMAIN-CONTAINING PROTEIN"/>
    <property type="match status" value="1"/>
</dbReference>
<dbReference type="InterPro" id="IPR019261">
    <property type="entry name" value="PARG_cat_microbial"/>
</dbReference>
<evidence type="ECO:0000259" key="1">
    <source>
        <dbReference type="Pfam" id="PF01661"/>
    </source>
</evidence>
<proteinExistence type="predicted"/>
<dbReference type="SUPFAM" id="SSF52949">
    <property type="entry name" value="Macro domain-like"/>
    <property type="match status" value="1"/>
</dbReference>
<feature type="domain" description="Microbial-type PARG catalytic" evidence="2">
    <location>
        <begin position="65"/>
        <end position="157"/>
    </location>
</feature>
<dbReference type="Gene3D" id="3.40.220.10">
    <property type="entry name" value="Leucine Aminopeptidase, subunit E, domain 1"/>
    <property type="match status" value="1"/>
</dbReference>
<evidence type="ECO:0000313" key="4">
    <source>
        <dbReference type="Proteomes" id="UP000250266"/>
    </source>
</evidence>
<keyword evidence="4" id="KW-1185">Reference proteome</keyword>